<evidence type="ECO:0000256" key="1">
    <source>
        <dbReference type="ARBA" id="ARBA00022737"/>
    </source>
</evidence>
<dbReference type="InterPro" id="IPR050776">
    <property type="entry name" value="Ank_Repeat/CDKN_Inhibitor"/>
</dbReference>
<dbReference type="SUPFAM" id="SSF48403">
    <property type="entry name" value="Ankyrin repeat"/>
    <property type="match status" value="1"/>
</dbReference>
<dbReference type="InterPro" id="IPR036770">
    <property type="entry name" value="Ankyrin_rpt-contain_sf"/>
</dbReference>
<evidence type="ECO:0000313" key="6">
    <source>
        <dbReference type="Proteomes" id="UP000738359"/>
    </source>
</evidence>
<protein>
    <recommendedName>
        <fullName evidence="7">Ankyrin</fullName>
    </recommendedName>
</protein>
<dbReference type="Gene3D" id="1.25.40.20">
    <property type="entry name" value="Ankyrin repeat-containing domain"/>
    <property type="match status" value="1"/>
</dbReference>
<sequence length="165" mass="17971">MSDNEGASNNELLMAACKSDDLEMLEDVLSSDSKTINFIDGPGNTALHYAARHASTDCLEVLIYYDGIDVNIINRMDGETPLHKAAAYSDPDLALHMCKILVERGADLQVKNKQKQTAADKAFSDTHVEVKEYLETAALATQFNPSDIANDEDDSDSDGVPSDDE</sequence>
<dbReference type="EMBL" id="JAAAHY010000204">
    <property type="protein sequence ID" value="KAF9965955.1"/>
    <property type="molecule type" value="Genomic_DNA"/>
</dbReference>
<comment type="caution">
    <text evidence="5">The sequence shown here is derived from an EMBL/GenBank/DDBJ whole genome shotgun (WGS) entry which is preliminary data.</text>
</comment>
<dbReference type="PRINTS" id="PR01415">
    <property type="entry name" value="ANKYRIN"/>
</dbReference>
<keyword evidence="2 3" id="KW-0040">ANK repeat</keyword>
<dbReference type="Pfam" id="PF12796">
    <property type="entry name" value="Ank_2"/>
    <property type="match status" value="1"/>
</dbReference>
<dbReference type="OrthoDB" id="9995210at2759"/>
<proteinExistence type="predicted"/>
<evidence type="ECO:0000256" key="2">
    <source>
        <dbReference type="ARBA" id="ARBA00023043"/>
    </source>
</evidence>
<dbReference type="Pfam" id="PF00023">
    <property type="entry name" value="Ank"/>
    <property type="match status" value="1"/>
</dbReference>
<dbReference type="AlphaFoldDB" id="A0A9P6JB13"/>
<dbReference type="PROSITE" id="PS50297">
    <property type="entry name" value="ANK_REP_REGION"/>
    <property type="match status" value="1"/>
</dbReference>
<name>A0A9P6JB13_MORAP</name>
<feature type="repeat" description="ANK" evidence="3">
    <location>
        <begin position="77"/>
        <end position="113"/>
    </location>
</feature>
<organism evidence="5 6">
    <name type="scientific">Mortierella alpina</name>
    <name type="common">Oleaginous fungus</name>
    <name type="synonym">Mortierella renispora</name>
    <dbReference type="NCBI Taxonomy" id="64518"/>
    <lineage>
        <taxon>Eukaryota</taxon>
        <taxon>Fungi</taxon>
        <taxon>Fungi incertae sedis</taxon>
        <taxon>Mucoromycota</taxon>
        <taxon>Mortierellomycotina</taxon>
        <taxon>Mortierellomycetes</taxon>
        <taxon>Mortierellales</taxon>
        <taxon>Mortierellaceae</taxon>
        <taxon>Mortierella</taxon>
    </lineage>
</organism>
<accession>A0A9P6JB13</accession>
<feature type="compositionally biased region" description="Acidic residues" evidence="4">
    <location>
        <begin position="149"/>
        <end position="165"/>
    </location>
</feature>
<evidence type="ECO:0000256" key="4">
    <source>
        <dbReference type="SAM" id="MobiDB-lite"/>
    </source>
</evidence>
<keyword evidence="1" id="KW-0677">Repeat</keyword>
<evidence type="ECO:0000256" key="3">
    <source>
        <dbReference type="PROSITE-ProRule" id="PRU00023"/>
    </source>
</evidence>
<dbReference type="InterPro" id="IPR002110">
    <property type="entry name" value="Ankyrin_rpt"/>
</dbReference>
<feature type="region of interest" description="Disordered" evidence="4">
    <location>
        <begin position="143"/>
        <end position="165"/>
    </location>
</feature>
<evidence type="ECO:0000313" key="5">
    <source>
        <dbReference type="EMBL" id="KAF9965955.1"/>
    </source>
</evidence>
<gene>
    <name evidence="5" type="ORF">BGZ70_003710</name>
</gene>
<dbReference type="SMART" id="SM00248">
    <property type="entry name" value="ANK"/>
    <property type="match status" value="3"/>
</dbReference>
<feature type="repeat" description="ANK" evidence="3">
    <location>
        <begin position="42"/>
        <end position="75"/>
    </location>
</feature>
<dbReference type="PROSITE" id="PS50088">
    <property type="entry name" value="ANK_REPEAT"/>
    <property type="match status" value="2"/>
</dbReference>
<dbReference type="Proteomes" id="UP000738359">
    <property type="component" value="Unassembled WGS sequence"/>
</dbReference>
<dbReference type="PANTHER" id="PTHR24201">
    <property type="entry name" value="ANK_REP_REGION DOMAIN-CONTAINING PROTEIN"/>
    <property type="match status" value="1"/>
</dbReference>
<evidence type="ECO:0008006" key="7">
    <source>
        <dbReference type="Google" id="ProtNLM"/>
    </source>
</evidence>
<keyword evidence="6" id="KW-1185">Reference proteome</keyword>
<reference evidence="5" key="1">
    <citation type="journal article" date="2020" name="Fungal Divers.">
        <title>Resolving the Mortierellaceae phylogeny through synthesis of multi-gene phylogenetics and phylogenomics.</title>
        <authorList>
            <person name="Vandepol N."/>
            <person name="Liber J."/>
            <person name="Desiro A."/>
            <person name="Na H."/>
            <person name="Kennedy M."/>
            <person name="Barry K."/>
            <person name="Grigoriev I.V."/>
            <person name="Miller A.N."/>
            <person name="O'Donnell K."/>
            <person name="Stajich J.E."/>
            <person name="Bonito G."/>
        </authorList>
    </citation>
    <scope>NUCLEOTIDE SEQUENCE</scope>
    <source>
        <strain evidence="5">CK1249</strain>
    </source>
</reference>